<dbReference type="EMBL" id="JANAKD010000294">
    <property type="protein sequence ID" value="KAJ3495305.1"/>
    <property type="molecule type" value="Genomic_DNA"/>
</dbReference>
<sequence length="146" mass="15815">MTTLPEGYHYFLAAATSTFFLNTFHSIRTSSLRGASGVEYPTPYATEARARENPQAFRFNCAQRAHANFTENLTPFLGSLLVAGLRYPTASAMLGAAWATGRTLYLVGYTSGAGPKGRRPGHVVAFFADVALKFMAAYSTYLAIAQ</sequence>
<evidence type="ECO:0000313" key="2">
    <source>
        <dbReference type="Proteomes" id="UP001148737"/>
    </source>
</evidence>
<evidence type="ECO:0000313" key="1">
    <source>
        <dbReference type="EMBL" id="KAJ3495305.1"/>
    </source>
</evidence>
<accession>A0ACC1R0L6</accession>
<dbReference type="Proteomes" id="UP001148737">
    <property type="component" value="Unassembled WGS sequence"/>
</dbReference>
<keyword evidence="2" id="KW-1185">Reference proteome</keyword>
<organism evidence="1 2">
    <name type="scientific">Lecanicillium saksenae</name>
    <dbReference type="NCBI Taxonomy" id="468837"/>
    <lineage>
        <taxon>Eukaryota</taxon>
        <taxon>Fungi</taxon>
        <taxon>Dikarya</taxon>
        <taxon>Ascomycota</taxon>
        <taxon>Pezizomycotina</taxon>
        <taxon>Sordariomycetes</taxon>
        <taxon>Hypocreomycetidae</taxon>
        <taxon>Hypocreales</taxon>
        <taxon>Cordycipitaceae</taxon>
        <taxon>Lecanicillium</taxon>
    </lineage>
</organism>
<comment type="caution">
    <text evidence="1">The sequence shown here is derived from an EMBL/GenBank/DDBJ whole genome shotgun (WGS) entry which is preliminary data.</text>
</comment>
<proteinExistence type="predicted"/>
<protein>
    <submittedName>
        <fullName evidence="1">Uncharacterized protein</fullName>
    </submittedName>
</protein>
<gene>
    <name evidence="1" type="ORF">NLG97_g3492</name>
</gene>
<reference evidence="1" key="1">
    <citation type="submission" date="2022-07" db="EMBL/GenBank/DDBJ databases">
        <title>Genome Sequence of Lecanicillium saksenae.</title>
        <authorList>
            <person name="Buettner E."/>
        </authorList>
    </citation>
    <scope>NUCLEOTIDE SEQUENCE</scope>
    <source>
        <strain evidence="1">VT-O1</strain>
    </source>
</reference>
<name>A0ACC1R0L6_9HYPO</name>